<feature type="transmembrane region" description="Helical" evidence="1">
    <location>
        <begin position="98"/>
        <end position="116"/>
    </location>
</feature>
<keyword evidence="3" id="KW-1185">Reference proteome</keyword>
<gene>
    <name evidence="2" type="ORF">GCM10009550_43060</name>
</gene>
<keyword evidence="1" id="KW-0812">Transmembrane</keyword>
<dbReference type="RefSeq" id="WP_344242688.1">
    <property type="nucleotide sequence ID" value="NZ_BAAAHH010000018.1"/>
</dbReference>
<evidence type="ECO:0000313" key="3">
    <source>
        <dbReference type="Proteomes" id="UP001500665"/>
    </source>
</evidence>
<feature type="transmembrane region" description="Helical" evidence="1">
    <location>
        <begin position="245"/>
        <end position="265"/>
    </location>
</feature>
<accession>A0ABP4BZR3</accession>
<feature type="transmembrane region" description="Helical" evidence="1">
    <location>
        <begin position="193"/>
        <end position="210"/>
    </location>
</feature>
<comment type="caution">
    <text evidence="2">The sequence shown here is derived from an EMBL/GenBank/DDBJ whole genome shotgun (WGS) entry which is preliminary data.</text>
</comment>
<evidence type="ECO:0000313" key="2">
    <source>
        <dbReference type="EMBL" id="GAA0956736.1"/>
    </source>
</evidence>
<protein>
    <submittedName>
        <fullName evidence="2">Uncharacterized protein</fullName>
    </submittedName>
</protein>
<dbReference type="EMBL" id="BAAAHH010000018">
    <property type="protein sequence ID" value="GAA0956736.1"/>
    <property type="molecule type" value="Genomic_DNA"/>
</dbReference>
<name>A0ABP4BZR3_9ACTN</name>
<feature type="transmembrane region" description="Helical" evidence="1">
    <location>
        <begin position="73"/>
        <end position="92"/>
    </location>
</feature>
<keyword evidence="1" id="KW-1133">Transmembrane helix</keyword>
<organism evidence="2 3">
    <name type="scientific">Actinocorallia libanotica</name>
    <dbReference type="NCBI Taxonomy" id="46162"/>
    <lineage>
        <taxon>Bacteria</taxon>
        <taxon>Bacillati</taxon>
        <taxon>Actinomycetota</taxon>
        <taxon>Actinomycetes</taxon>
        <taxon>Streptosporangiales</taxon>
        <taxon>Thermomonosporaceae</taxon>
        <taxon>Actinocorallia</taxon>
    </lineage>
</organism>
<feature type="transmembrane region" description="Helical" evidence="1">
    <location>
        <begin position="320"/>
        <end position="343"/>
    </location>
</feature>
<keyword evidence="1" id="KW-0472">Membrane</keyword>
<dbReference type="Proteomes" id="UP001500665">
    <property type="component" value="Unassembled WGS sequence"/>
</dbReference>
<feature type="transmembrane region" description="Helical" evidence="1">
    <location>
        <begin position="162"/>
        <end position="181"/>
    </location>
</feature>
<reference evidence="3" key="1">
    <citation type="journal article" date="2019" name="Int. J. Syst. Evol. Microbiol.">
        <title>The Global Catalogue of Microorganisms (GCM) 10K type strain sequencing project: providing services to taxonomists for standard genome sequencing and annotation.</title>
        <authorList>
            <consortium name="The Broad Institute Genomics Platform"/>
            <consortium name="The Broad Institute Genome Sequencing Center for Infectious Disease"/>
            <person name="Wu L."/>
            <person name="Ma J."/>
        </authorList>
    </citation>
    <scope>NUCLEOTIDE SEQUENCE [LARGE SCALE GENOMIC DNA]</scope>
    <source>
        <strain evidence="3">JCM 10696</strain>
    </source>
</reference>
<feature type="transmembrane region" description="Helical" evidence="1">
    <location>
        <begin position="123"/>
        <end position="142"/>
    </location>
</feature>
<feature type="transmembrane region" description="Helical" evidence="1">
    <location>
        <begin position="49"/>
        <end position="66"/>
    </location>
</feature>
<proteinExistence type="predicted"/>
<feature type="transmembrane region" description="Helical" evidence="1">
    <location>
        <begin position="286"/>
        <end position="308"/>
    </location>
</feature>
<evidence type="ECO:0000256" key="1">
    <source>
        <dbReference type="SAM" id="Phobius"/>
    </source>
</evidence>
<sequence>MRRLTASAISVATLAVAALWWFVPDSYPYGAAAEVTAGVNHWIERGPGVGLMVASGVLGVLAALGVRSRVAGVIALAESAFFLLVMSDASVLSSIGYVLIPAVLLGVIGSVAVGCVRRRPVAYVLAVLLPAGLIASLTMTDAVSRYLVNVASGFGVYGGRIAWSWAMAIAAIGWAWLAYGSFARERRVTVPRWGRAVTIAAALCPVPYALTRLTWVTPWPLGGFDPRTGHITLFAADGGDAATRIQGFLIGLSAVLAVVLTLGLISRWGEVAPRWVPWLGGRPVPVMLAVGPGAFGAVALCVSAPGVLAGAAQMGSWVDGVLFVLMFPCPVWGPLLGAAVFAYRARRRTVEEPRSAEAAVAGGEGL</sequence>